<dbReference type="Pfam" id="PF12945">
    <property type="entry name" value="PilZNR"/>
    <property type="match status" value="1"/>
</dbReference>
<gene>
    <name evidence="3" type="ordered locus">Calni_0268</name>
</gene>
<evidence type="ECO:0000259" key="2">
    <source>
        <dbReference type="Pfam" id="PF12945"/>
    </source>
</evidence>
<dbReference type="EMBL" id="CP002347">
    <property type="protein sequence ID" value="ADR18181.1"/>
    <property type="molecule type" value="Genomic_DNA"/>
</dbReference>
<name>E4TJL9_CALNY</name>
<sequence>MEKIKDYRNILQINTKINVGVSKGDYAGVYDSRIEDITQKHILISLPTMKGVPFPIKPGTEVDISFISNDGRFSFSSVVEGRVAEGIILLQIKKPEYIYRSELRKYFRVETRIKTKISKIFFDKQNGDVLVKMNSYEVMIKDISGGGVRIVSEVQFGEGDIFIFDLSEIFPGINEIFGSIVKEYSRLEKKFEYGVEFIMIKERDRDQIIKYVFKRQIENKKLS</sequence>
<reference evidence="3 4" key="2">
    <citation type="journal article" date="2011" name="Stand. Genomic Sci.">
        <title>Complete genome sequence of Calditerrivibrio nitroreducens type strain (Yu37-1).</title>
        <authorList>
            <person name="Pitluck S."/>
            <person name="Sikorski J."/>
            <person name="Zeytun A."/>
            <person name="Lapidus A."/>
            <person name="Nolan M."/>
            <person name="Lucas S."/>
            <person name="Hammon N."/>
            <person name="Deshpande S."/>
            <person name="Cheng J.F."/>
            <person name="Tapia R."/>
            <person name="Han C."/>
            <person name="Goodwin L."/>
            <person name="Liolios K."/>
            <person name="Pagani I."/>
            <person name="Ivanova N."/>
            <person name="Mavromatis K."/>
            <person name="Pati A."/>
            <person name="Chen A."/>
            <person name="Palaniappan K."/>
            <person name="Hauser L."/>
            <person name="Chang Y.J."/>
            <person name="Jeffries C.D."/>
            <person name="Detter J.C."/>
            <person name="Brambilla E."/>
            <person name="Djao O.D."/>
            <person name="Rohde M."/>
            <person name="Spring S."/>
            <person name="Goker M."/>
            <person name="Woyke T."/>
            <person name="Bristow J."/>
            <person name="Eisen J.A."/>
            <person name="Markowitz V."/>
            <person name="Hugenholtz P."/>
            <person name="Kyrpides N.C."/>
            <person name="Klenk H.P."/>
            <person name="Land M."/>
        </authorList>
    </citation>
    <scope>NUCLEOTIDE SEQUENCE [LARGE SCALE GENOMIC DNA]</scope>
    <source>
        <strain evidence="4">DSM 19672 / NBRC 101217 / Yu37-1</strain>
    </source>
</reference>
<dbReference type="GO" id="GO:0035438">
    <property type="term" value="F:cyclic-di-GMP binding"/>
    <property type="evidence" value="ECO:0007669"/>
    <property type="project" value="InterPro"/>
</dbReference>
<reference key="1">
    <citation type="submission" date="2010-11" db="EMBL/GenBank/DDBJ databases">
        <title>The complete genome of chromosome of Calditerrivibrio nitroreducens DSM 19672.</title>
        <authorList>
            <consortium name="US DOE Joint Genome Institute (JGI-PGF)"/>
            <person name="Lucas S."/>
            <person name="Copeland A."/>
            <person name="Lapidus A."/>
            <person name="Bruce D."/>
            <person name="Goodwin L."/>
            <person name="Pitluck S."/>
            <person name="Kyrpides N."/>
            <person name="Mavromatis K."/>
            <person name="Ivanova N."/>
            <person name="Mikhailova N."/>
            <person name="Zeytun A."/>
            <person name="Brettin T."/>
            <person name="Detter J.C."/>
            <person name="Tapia R."/>
            <person name="Han C."/>
            <person name="Land M."/>
            <person name="Hauser L."/>
            <person name="Markowitz V."/>
            <person name="Cheng J.-F."/>
            <person name="Hugenholtz P."/>
            <person name="Woyke T."/>
            <person name="Wu D."/>
            <person name="Spring S."/>
            <person name="Schroeder M."/>
            <person name="Brambilla E."/>
            <person name="Klenk H.-P."/>
            <person name="Eisen J.A."/>
        </authorList>
    </citation>
    <scope>NUCLEOTIDE SEQUENCE [LARGE SCALE GENOMIC DNA]</scope>
    <source>
        <strain>DSM 19672</strain>
    </source>
</reference>
<dbReference type="Proteomes" id="UP000007039">
    <property type="component" value="Chromosome"/>
</dbReference>
<dbReference type="STRING" id="768670.Calni_0268"/>
<evidence type="ECO:0000313" key="4">
    <source>
        <dbReference type="Proteomes" id="UP000007039"/>
    </source>
</evidence>
<dbReference type="RefSeq" id="WP_013450398.1">
    <property type="nucleotide sequence ID" value="NC_014758.1"/>
</dbReference>
<feature type="domain" description="Type III secretion system flagellar brake protein YcgR PilZN" evidence="2">
    <location>
        <begin position="12"/>
        <end position="95"/>
    </location>
</feature>
<dbReference type="InterPro" id="IPR009926">
    <property type="entry name" value="T3SS_YcgR_PilZN"/>
</dbReference>
<dbReference type="AlphaFoldDB" id="E4TJL9"/>
<dbReference type="Gene3D" id="2.40.10.220">
    <property type="entry name" value="predicted glycosyltransferase like domains"/>
    <property type="match status" value="1"/>
</dbReference>
<evidence type="ECO:0000313" key="3">
    <source>
        <dbReference type="EMBL" id="ADR18181.1"/>
    </source>
</evidence>
<dbReference type="SUPFAM" id="SSF141371">
    <property type="entry name" value="PilZ domain-like"/>
    <property type="match status" value="1"/>
</dbReference>
<proteinExistence type="predicted"/>
<keyword evidence="4" id="KW-1185">Reference proteome</keyword>
<dbReference type="KEGG" id="cni:Calni_0268"/>
<dbReference type="InterPro" id="IPR009875">
    <property type="entry name" value="PilZ_domain"/>
</dbReference>
<evidence type="ECO:0000259" key="1">
    <source>
        <dbReference type="Pfam" id="PF07238"/>
    </source>
</evidence>
<dbReference type="HOGENOM" id="CLU_086342_1_0_0"/>
<accession>E4TJL9</accession>
<dbReference type="OrthoDB" id="9789833at2"/>
<dbReference type="eggNOG" id="COG5581">
    <property type="taxonomic scope" value="Bacteria"/>
</dbReference>
<protein>
    <submittedName>
        <fullName evidence="3">Type IV pilus assembly PilZ</fullName>
    </submittedName>
</protein>
<feature type="domain" description="PilZ" evidence="1">
    <location>
        <begin position="103"/>
        <end position="213"/>
    </location>
</feature>
<organism evidence="3 4">
    <name type="scientific">Calditerrivibrio nitroreducens (strain DSM 19672 / NBRC 101217 / Yu37-1)</name>
    <dbReference type="NCBI Taxonomy" id="768670"/>
    <lineage>
        <taxon>Bacteria</taxon>
        <taxon>Pseudomonadati</taxon>
        <taxon>Deferribacterota</taxon>
        <taxon>Deferribacteres</taxon>
        <taxon>Deferribacterales</taxon>
        <taxon>Calditerrivibrionaceae</taxon>
    </lineage>
</organism>
<dbReference type="Pfam" id="PF07238">
    <property type="entry name" value="PilZ"/>
    <property type="match status" value="1"/>
</dbReference>